<comment type="caution">
    <text evidence="2">The sequence shown here is derived from an EMBL/GenBank/DDBJ whole genome shotgun (WGS) entry which is preliminary data.</text>
</comment>
<proteinExistence type="predicted"/>
<evidence type="ECO:0000313" key="3">
    <source>
        <dbReference type="Proteomes" id="UP001229244"/>
    </source>
</evidence>
<dbReference type="Proteomes" id="UP001229244">
    <property type="component" value="Unassembled WGS sequence"/>
</dbReference>
<name>A0AAE3VKT2_9HYPH</name>
<keyword evidence="3" id="KW-1185">Reference proteome</keyword>
<dbReference type="InterPro" id="IPR000683">
    <property type="entry name" value="Gfo/Idh/MocA-like_OxRdtase_N"/>
</dbReference>
<dbReference type="InterPro" id="IPR050463">
    <property type="entry name" value="Gfo/Idh/MocA_oxidrdct_glycsds"/>
</dbReference>
<dbReference type="InterPro" id="IPR036291">
    <property type="entry name" value="NAD(P)-bd_dom_sf"/>
</dbReference>
<dbReference type="GO" id="GO:0019151">
    <property type="term" value="F:galactose 1-dehydrogenase activity"/>
    <property type="evidence" value="ECO:0007669"/>
    <property type="project" value="UniProtKB-EC"/>
</dbReference>
<protein>
    <submittedName>
        <fullName evidence="2">D-galactose 1-dehydrogenase</fullName>
        <ecNumber evidence="2">1.1.1.48</ecNumber>
    </submittedName>
</protein>
<evidence type="ECO:0000259" key="1">
    <source>
        <dbReference type="Pfam" id="PF01408"/>
    </source>
</evidence>
<dbReference type="Gene3D" id="3.40.50.720">
    <property type="entry name" value="NAD(P)-binding Rossmann-like Domain"/>
    <property type="match status" value="1"/>
</dbReference>
<dbReference type="GO" id="GO:0000166">
    <property type="term" value="F:nucleotide binding"/>
    <property type="evidence" value="ECO:0007669"/>
    <property type="project" value="InterPro"/>
</dbReference>
<dbReference type="Gene3D" id="3.30.360.10">
    <property type="entry name" value="Dihydrodipicolinate Reductase, domain 2"/>
    <property type="match status" value="1"/>
</dbReference>
<dbReference type="AlphaFoldDB" id="A0AAE3VKT2"/>
<accession>A0AAE3VKT2</accession>
<feature type="domain" description="Gfo/Idh/MocA-like oxidoreductase N-terminal" evidence="1">
    <location>
        <begin position="10"/>
        <end position="119"/>
    </location>
</feature>
<gene>
    <name evidence="2" type="ORF">J2S73_000200</name>
</gene>
<evidence type="ECO:0000313" key="2">
    <source>
        <dbReference type="EMBL" id="MDQ0313763.1"/>
    </source>
</evidence>
<organism evidence="2 3">
    <name type="scientific">Amorphus orientalis</name>
    <dbReference type="NCBI Taxonomy" id="649198"/>
    <lineage>
        <taxon>Bacteria</taxon>
        <taxon>Pseudomonadati</taxon>
        <taxon>Pseudomonadota</taxon>
        <taxon>Alphaproteobacteria</taxon>
        <taxon>Hyphomicrobiales</taxon>
        <taxon>Amorphaceae</taxon>
        <taxon>Amorphus</taxon>
    </lineage>
</organism>
<dbReference type="EMBL" id="JAUSUL010000001">
    <property type="protein sequence ID" value="MDQ0313763.1"/>
    <property type="molecule type" value="Genomic_DNA"/>
</dbReference>
<dbReference type="PANTHER" id="PTHR43818">
    <property type="entry name" value="BCDNA.GH03377"/>
    <property type="match status" value="1"/>
</dbReference>
<dbReference type="SUPFAM" id="SSF51735">
    <property type="entry name" value="NAD(P)-binding Rossmann-fold domains"/>
    <property type="match status" value="1"/>
</dbReference>
<dbReference type="Pfam" id="PF01408">
    <property type="entry name" value="GFO_IDH_MocA"/>
    <property type="match status" value="1"/>
</dbReference>
<dbReference type="EC" id="1.1.1.48" evidence="2"/>
<reference evidence="2" key="1">
    <citation type="submission" date="2023-07" db="EMBL/GenBank/DDBJ databases">
        <title>Genomic Encyclopedia of Type Strains, Phase IV (KMG-IV): sequencing the most valuable type-strain genomes for metagenomic binning, comparative biology and taxonomic classification.</title>
        <authorList>
            <person name="Goeker M."/>
        </authorList>
    </citation>
    <scope>NUCLEOTIDE SEQUENCE</scope>
    <source>
        <strain evidence="2">DSM 21202</strain>
    </source>
</reference>
<dbReference type="RefSeq" id="WP_306883559.1">
    <property type="nucleotide sequence ID" value="NZ_JAUSUL010000001.1"/>
</dbReference>
<sequence>MTTRAPGDTLRIGIAGFGKIARDQHVPAIAGCERTTLAAVADPAGGLDGTPSFASLDDMLREADIDAVAVCTPPQIRHDVALAALAAGKHVLLEKPPGATLGEVDILSRTAERAGLTLFATWHSRHAPGVEPARAWIAGRKLRAVRVTWKEDVRRWHPGQAWIFEPGGLGVFDPGINAFSILTRILPAPLRVTEATFRTPENRTAPIAADVRFAAADGVVVDAALDFRQEGPQTWEIDVEADDGRLVLSAGGAELAIDGGAISLPPEGEYADIYTRFADLVATGQSDVDPTPFGLVADAFLMARTETVDAFHDPAEAGKR</sequence>
<dbReference type="PANTHER" id="PTHR43818:SF7">
    <property type="entry name" value="DEHYDROGENASE"/>
    <property type="match status" value="1"/>
</dbReference>
<keyword evidence="2" id="KW-0560">Oxidoreductase</keyword>